<evidence type="ECO:0000256" key="2">
    <source>
        <dbReference type="ARBA" id="ARBA00022691"/>
    </source>
</evidence>
<dbReference type="PANTHER" id="PTHR11228">
    <property type="entry name" value="RADICAL SAM DOMAIN PROTEIN"/>
    <property type="match status" value="1"/>
</dbReference>
<evidence type="ECO:0000256" key="5">
    <source>
        <dbReference type="ARBA" id="ARBA00023014"/>
    </source>
</evidence>
<dbReference type="EMBL" id="CAADGD010000053">
    <property type="protein sequence ID" value="VFK71164.1"/>
    <property type="molecule type" value="Genomic_DNA"/>
</dbReference>
<evidence type="ECO:0000256" key="3">
    <source>
        <dbReference type="ARBA" id="ARBA00022723"/>
    </source>
</evidence>
<dbReference type="CDD" id="cd21109">
    <property type="entry name" value="SPASM"/>
    <property type="match status" value="1"/>
</dbReference>
<dbReference type="SUPFAM" id="SSF102114">
    <property type="entry name" value="Radical SAM enzymes"/>
    <property type="match status" value="1"/>
</dbReference>
<dbReference type="Pfam" id="PF04055">
    <property type="entry name" value="Radical_SAM"/>
    <property type="match status" value="1"/>
</dbReference>
<feature type="domain" description="Radical SAM core" evidence="6">
    <location>
        <begin position="42"/>
        <end position="277"/>
    </location>
</feature>
<evidence type="ECO:0000256" key="4">
    <source>
        <dbReference type="ARBA" id="ARBA00023004"/>
    </source>
</evidence>
<dbReference type="AlphaFoldDB" id="A0A451AF25"/>
<protein>
    <submittedName>
        <fullName evidence="7">Radical SAM superfamily enzyme, MoaA/NifB/PqqE/SkfB family</fullName>
    </submittedName>
</protein>
<dbReference type="InterPro" id="IPR058240">
    <property type="entry name" value="rSAM_sf"/>
</dbReference>
<reference evidence="7" key="1">
    <citation type="submission" date="2019-02" db="EMBL/GenBank/DDBJ databases">
        <authorList>
            <person name="Gruber-Vodicka R. H."/>
            <person name="Seah K. B. B."/>
        </authorList>
    </citation>
    <scope>NUCLEOTIDE SEQUENCE</scope>
    <source>
        <strain evidence="8">BECK_BY19</strain>
        <strain evidence="7">BECK_BY8</strain>
    </source>
</reference>
<organism evidence="7">
    <name type="scientific">Candidatus Kentrum sp. UNK</name>
    <dbReference type="NCBI Taxonomy" id="2126344"/>
    <lineage>
        <taxon>Bacteria</taxon>
        <taxon>Pseudomonadati</taxon>
        <taxon>Pseudomonadota</taxon>
        <taxon>Gammaproteobacteria</taxon>
        <taxon>Candidatus Kentrum</taxon>
    </lineage>
</organism>
<dbReference type="GO" id="GO:0003824">
    <property type="term" value="F:catalytic activity"/>
    <property type="evidence" value="ECO:0007669"/>
    <property type="project" value="InterPro"/>
</dbReference>
<evidence type="ECO:0000313" key="7">
    <source>
        <dbReference type="EMBL" id="VFK64646.1"/>
    </source>
</evidence>
<dbReference type="EMBL" id="CAADFZ010000049">
    <property type="protein sequence ID" value="VFK64646.1"/>
    <property type="molecule type" value="Genomic_DNA"/>
</dbReference>
<dbReference type="PANTHER" id="PTHR11228:SF7">
    <property type="entry name" value="PQQA PEPTIDE CYCLASE"/>
    <property type="match status" value="1"/>
</dbReference>
<evidence type="ECO:0000256" key="1">
    <source>
        <dbReference type="ARBA" id="ARBA00001966"/>
    </source>
</evidence>
<gene>
    <name evidence="7" type="ORF">BECKUNK1418G_GA0071005_10498</name>
    <name evidence="8" type="ORF">BECKUNK1418H_GA0071006_10538</name>
</gene>
<keyword evidence="5" id="KW-0411">Iron-sulfur</keyword>
<dbReference type="Gene3D" id="3.20.20.70">
    <property type="entry name" value="Aldolase class I"/>
    <property type="match status" value="1"/>
</dbReference>
<keyword evidence="4" id="KW-0408">Iron</keyword>
<dbReference type="GO" id="GO:0046872">
    <property type="term" value="F:metal ion binding"/>
    <property type="evidence" value="ECO:0007669"/>
    <property type="project" value="UniProtKB-KW"/>
</dbReference>
<dbReference type="SFLD" id="SFLDS00029">
    <property type="entry name" value="Radical_SAM"/>
    <property type="match status" value="1"/>
</dbReference>
<comment type="cofactor">
    <cofactor evidence="1">
        <name>[4Fe-4S] cluster</name>
        <dbReference type="ChEBI" id="CHEBI:49883"/>
    </cofactor>
</comment>
<keyword evidence="2" id="KW-0949">S-adenosyl-L-methionine</keyword>
<proteinExistence type="predicted"/>
<accession>A0A451AF25</accession>
<dbReference type="SFLD" id="SFLDG01067">
    <property type="entry name" value="SPASM/twitch_domain_containing"/>
    <property type="match status" value="1"/>
</dbReference>
<dbReference type="CDD" id="cd01335">
    <property type="entry name" value="Radical_SAM"/>
    <property type="match status" value="1"/>
</dbReference>
<dbReference type="GO" id="GO:0051536">
    <property type="term" value="F:iron-sulfur cluster binding"/>
    <property type="evidence" value="ECO:0007669"/>
    <property type="project" value="UniProtKB-KW"/>
</dbReference>
<evidence type="ECO:0000313" key="8">
    <source>
        <dbReference type="EMBL" id="VFK71164.1"/>
    </source>
</evidence>
<evidence type="ECO:0000259" key="6">
    <source>
        <dbReference type="PROSITE" id="PS51918"/>
    </source>
</evidence>
<name>A0A451AF25_9GAMM</name>
<keyword evidence="3" id="KW-0479">Metal-binding</keyword>
<dbReference type="InterPro" id="IPR050377">
    <property type="entry name" value="Radical_SAM_PqqE_MftC-like"/>
</dbReference>
<sequence>MNSMNCDSVSGWTSSSVLELLDKAFVARVAEYDRAKIAAGYAPPPETVYITLTNRCQCQCAMCSLGHKRGVAVYRDPAAISQLVTELASFDCFFVFYRQEPLLHPALDEILRIITNSGAQCQITTNGLLLSKKADEITANAVRKLWVSVDGPPDVHDRIRRVPGLFKKVEQGVFATAESRERANSKYPLTLGLSACVSGENYLHLPELFDLVSGWPIDYVVLNHLRFTTPEMVSASRANALGFSPKPSLREDSPLLKIDLGRFHEIMDYGKSVLGTALHEGPRLNDEALFRYYHSSGDVFAKVPCITSWFVTDIDIDGDLIQCGATHQVRTSPKPTESFMETWNGPEWRALRRTLLAQSPFSSCVRCSHLFNSADRLFQYLAI</sequence>
<dbReference type="PROSITE" id="PS51918">
    <property type="entry name" value="RADICAL_SAM"/>
    <property type="match status" value="1"/>
</dbReference>
<dbReference type="InterPro" id="IPR007197">
    <property type="entry name" value="rSAM"/>
</dbReference>
<dbReference type="InterPro" id="IPR013785">
    <property type="entry name" value="Aldolase_TIM"/>
</dbReference>